<name>A0ABN5IZF0_9CAUL</name>
<dbReference type="RefSeq" id="WP_013081296.1">
    <property type="nucleotide sequence ID" value="NZ_CP027850.1"/>
</dbReference>
<dbReference type="Gene3D" id="3.30.1370.110">
    <property type="match status" value="1"/>
</dbReference>
<dbReference type="PROSITE" id="PS50828">
    <property type="entry name" value="SMR"/>
    <property type="match status" value="1"/>
</dbReference>
<organism evidence="3 4">
    <name type="scientific">Caulobacter segnis</name>
    <dbReference type="NCBI Taxonomy" id="88688"/>
    <lineage>
        <taxon>Bacteria</taxon>
        <taxon>Pseudomonadati</taxon>
        <taxon>Pseudomonadota</taxon>
        <taxon>Alphaproteobacteria</taxon>
        <taxon>Caulobacterales</taxon>
        <taxon>Caulobacteraceae</taxon>
        <taxon>Caulobacter</taxon>
    </lineage>
</organism>
<sequence>MSKKPPPPPGKTGPDDDRRLWRLVASTVTPRGAAKPEKMRSKARIRPSLKSDTALPAEPPTRLVSIAPLRLHPEHLKPAAPKPLKGPAGHIEPNRKLRIVKERDPIGARLDMHGLDQDQARATLEAFIRRSFSQGHRAVLVITGKGKVGQGVLRSRTPEWLTDPSLREMVAGVSTADRRHGGEGALYVALKRRV</sequence>
<feature type="domain" description="Smr" evidence="2">
    <location>
        <begin position="110"/>
        <end position="191"/>
    </location>
</feature>
<dbReference type="InterPro" id="IPR002625">
    <property type="entry name" value="Smr_dom"/>
</dbReference>
<dbReference type="EMBL" id="CP027850">
    <property type="protein sequence ID" value="AVQ04231.1"/>
    <property type="molecule type" value="Genomic_DNA"/>
</dbReference>
<evidence type="ECO:0000313" key="4">
    <source>
        <dbReference type="Proteomes" id="UP000240527"/>
    </source>
</evidence>
<dbReference type="Pfam" id="PF01713">
    <property type="entry name" value="Smr"/>
    <property type="match status" value="1"/>
</dbReference>
<dbReference type="InterPro" id="IPR036063">
    <property type="entry name" value="Smr_dom_sf"/>
</dbReference>
<dbReference type="PANTHER" id="PTHR35562">
    <property type="entry name" value="DNA ENDONUCLEASE SMRA-RELATED"/>
    <property type="match status" value="1"/>
</dbReference>
<proteinExistence type="predicted"/>
<evidence type="ECO:0000313" key="3">
    <source>
        <dbReference type="EMBL" id="AVQ04231.1"/>
    </source>
</evidence>
<feature type="region of interest" description="Disordered" evidence="1">
    <location>
        <begin position="1"/>
        <end position="20"/>
    </location>
</feature>
<evidence type="ECO:0000259" key="2">
    <source>
        <dbReference type="PROSITE" id="PS50828"/>
    </source>
</evidence>
<evidence type="ECO:0000256" key="1">
    <source>
        <dbReference type="SAM" id="MobiDB-lite"/>
    </source>
</evidence>
<accession>A0ABN5IZF0</accession>
<feature type="compositionally biased region" description="Pro residues" evidence="1">
    <location>
        <begin position="1"/>
        <end position="11"/>
    </location>
</feature>
<dbReference type="Proteomes" id="UP000240527">
    <property type="component" value="Chromosome"/>
</dbReference>
<dbReference type="SMART" id="SM00463">
    <property type="entry name" value="SMR"/>
    <property type="match status" value="1"/>
</dbReference>
<protein>
    <submittedName>
        <fullName evidence="3">DNA mismatch repair protein MutS</fullName>
    </submittedName>
</protein>
<keyword evidence="4" id="KW-1185">Reference proteome</keyword>
<dbReference type="PANTHER" id="PTHR35562:SF2">
    <property type="entry name" value="DNA ENDONUCLEASE SMRA-RELATED"/>
    <property type="match status" value="1"/>
</dbReference>
<dbReference type="SUPFAM" id="SSF160443">
    <property type="entry name" value="SMR domain-like"/>
    <property type="match status" value="1"/>
</dbReference>
<feature type="region of interest" description="Disordered" evidence="1">
    <location>
        <begin position="26"/>
        <end position="61"/>
    </location>
</feature>
<gene>
    <name evidence="3" type="ORF">B7G68_21700</name>
</gene>
<reference evidence="3 4" key="1">
    <citation type="journal article" date="2015" name="Biotechnol. Bioeng.">
        <title>Genome sequence and phenotypic characterization of Caulobacter segnis.</title>
        <authorList>
            <person name="Patel S."/>
            <person name="Fletcher B."/>
            <person name="Scott D.C."/>
            <person name="Ely B."/>
        </authorList>
    </citation>
    <scope>NUCLEOTIDE SEQUENCE [LARGE SCALE GENOMIC DNA]</scope>
    <source>
        <strain evidence="3 4">TK0059</strain>
    </source>
</reference>